<dbReference type="AlphaFoldDB" id="A0A1R2C6G2"/>
<evidence type="ECO:0000313" key="3">
    <source>
        <dbReference type="Proteomes" id="UP000187209"/>
    </source>
</evidence>
<accession>A0A1R2C6G2</accession>
<feature type="transmembrane region" description="Helical" evidence="1">
    <location>
        <begin position="57"/>
        <end position="79"/>
    </location>
</feature>
<feature type="transmembrane region" description="Helical" evidence="1">
    <location>
        <begin position="115"/>
        <end position="134"/>
    </location>
</feature>
<feature type="transmembrane region" description="Helical" evidence="1">
    <location>
        <begin position="194"/>
        <end position="216"/>
    </location>
</feature>
<keyword evidence="3" id="KW-1185">Reference proteome</keyword>
<organism evidence="2 3">
    <name type="scientific">Stentor coeruleus</name>
    <dbReference type="NCBI Taxonomy" id="5963"/>
    <lineage>
        <taxon>Eukaryota</taxon>
        <taxon>Sar</taxon>
        <taxon>Alveolata</taxon>
        <taxon>Ciliophora</taxon>
        <taxon>Postciliodesmatophora</taxon>
        <taxon>Heterotrichea</taxon>
        <taxon>Heterotrichida</taxon>
        <taxon>Stentoridae</taxon>
        <taxon>Stentor</taxon>
    </lineage>
</organism>
<name>A0A1R2C6G2_9CILI</name>
<reference evidence="2 3" key="1">
    <citation type="submission" date="2016-11" db="EMBL/GenBank/DDBJ databases">
        <title>The macronuclear genome of Stentor coeruleus: a giant cell with tiny introns.</title>
        <authorList>
            <person name="Slabodnick M."/>
            <person name="Ruby J.G."/>
            <person name="Reiff S.B."/>
            <person name="Swart E.C."/>
            <person name="Gosai S."/>
            <person name="Prabakaran S."/>
            <person name="Witkowska E."/>
            <person name="Larue G.E."/>
            <person name="Fisher S."/>
            <person name="Freeman R.M."/>
            <person name="Gunawardena J."/>
            <person name="Chu W."/>
            <person name="Stover N.A."/>
            <person name="Gregory B.D."/>
            <person name="Nowacki M."/>
            <person name="Derisi J."/>
            <person name="Roy S.W."/>
            <person name="Marshall W.F."/>
            <person name="Sood P."/>
        </authorList>
    </citation>
    <scope>NUCLEOTIDE SEQUENCE [LARGE SCALE GENOMIC DNA]</scope>
    <source>
        <strain evidence="2">WM001</strain>
    </source>
</reference>
<keyword evidence="1" id="KW-0472">Membrane</keyword>
<proteinExistence type="predicted"/>
<gene>
    <name evidence="2" type="ORF">SteCoe_14298</name>
</gene>
<feature type="transmembrane region" description="Helical" evidence="1">
    <location>
        <begin position="31"/>
        <end position="51"/>
    </location>
</feature>
<protein>
    <submittedName>
        <fullName evidence="2">Uncharacterized protein</fullName>
    </submittedName>
</protein>
<keyword evidence="1" id="KW-0812">Transmembrane</keyword>
<feature type="transmembrane region" description="Helical" evidence="1">
    <location>
        <begin position="86"/>
        <end position="109"/>
    </location>
</feature>
<dbReference type="EMBL" id="MPUH01000265">
    <property type="protein sequence ID" value="OMJ84559.1"/>
    <property type="molecule type" value="Genomic_DNA"/>
</dbReference>
<comment type="caution">
    <text evidence="2">The sequence shown here is derived from an EMBL/GenBank/DDBJ whole genome shotgun (WGS) entry which is preliminary data.</text>
</comment>
<keyword evidence="1" id="KW-1133">Transmembrane helix</keyword>
<dbReference type="Proteomes" id="UP000187209">
    <property type="component" value="Unassembled WGS sequence"/>
</dbReference>
<feature type="transmembrane region" description="Helical" evidence="1">
    <location>
        <begin position="163"/>
        <end position="188"/>
    </location>
</feature>
<sequence length="266" mass="31363">MHNKLVHGSVLLVFVLYTTYWLIINKSSSKLHKIITITLILKVFFTAFVFIEEFFDILEISVLRVIFSHLYPSCLYYVFMQLGQGWLLSLPSSFWLNCICICLVNLSLLGYVFDTYTFGPIVVVSEGLVFLFIVKKTLEALEKLYIYQRNNSELMRFIRKYSVFLMMIYLFFVGEMVRVCLIGVYNRFRVEKESLFWIILTAVYSFVTSISVIIIFSQFRKCEKIFLYKKIRVLQAITDRCNIEVQDYALIEMPGLNRMFFVGSKM</sequence>
<feature type="transmembrane region" description="Helical" evidence="1">
    <location>
        <begin position="6"/>
        <end position="24"/>
    </location>
</feature>
<evidence type="ECO:0000256" key="1">
    <source>
        <dbReference type="SAM" id="Phobius"/>
    </source>
</evidence>
<evidence type="ECO:0000313" key="2">
    <source>
        <dbReference type="EMBL" id="OMJ84559.1"/>
    </source>
</evidence>